<protein>
    <submittedName>
        <fullName evidence="3">SDR family oxidoreductase</fullName>
    </submittedName>
</protein>
<evidence type="ECO:0000256" key="1">
    <source>
        <dbReference type="ARBA" id="ARBA00006484"/>
    </source>
</evidence>
<gene>
    <name evidence="3" type="ORF">NUH22_11430</name>
</gene>
<evidence type="ECO:0000313" key="3">
    <source>
        <dbReference type="EMBL" id="UUX57923.1"/>
    </source>
</evidence>
<dbReference type="InterPro" id="IPR020904">
    <property type="entry name" value="Sc_DH/Rdtase_CS"/>
</dbReference>
<reference evidence="3" key="1">
    <citation type="journal article" date="2022" name="Pest Manag. Sci.">
        <title>Glutamicibacter halophytocola-mediated host fitness of potato tuber moth on Solanaceae crops.</title>
        <authorList>
            <person name="Wang W."/>
            <person name="Xiao G."/>
            <person name="Du G."/>
            <person name="Chang L."/>
            <person name="Yang Y."/>
            <person name="Ye J."/>
            <person name="Chen B."/>
        </authorList>
    </citation>
    <scope>NUCLEOTIDE SEQUENCE</scope>
    <source>
        <strain evidence="3">S2</strain>
    </source>
</reference>
<dbReference type="InterPro" id="IPR002347">
    <property type="entry name" value="SDR_fam"/>
</dbReference>
<dbReference type="Gene3D" id="3.40.50.720">
    <property type="entry name" value="NAD(P)-binding Rossmann-like Domain"/>
    <property type="match status" value="1"/>
</dbReference>
<dbReference type="EMBL" id="CP102487">
    <property type="protein sequence ID" value="UUX57923.1"/>
    <property type="molecule type" value="Genomic_DNA"/>
</dbReference>
<dbReference type="Pfam" id="PF13561">
    <property type="entry name" value="adh_short_C2"/>
    <property type="match status" value="1"/>
</dbReference>
<dbReference type="SUPFAM" id="SSF51735">
    <property type="entry name" value="NAD(P)-binding Rossmann-fold domains"/>
    <property type="match status" value="1"/>
</dbReference>
<dbReference type="CDD" id="cd05233">
    <property type="entry name" value="SDR_c"/>
    <property type="match status" value="1"/>
</dbReference>
<dbReference type="AlphaFoldDB" id="A0AA94XUW1"/>
<evidence type="ECO:0000256" key="2">
    <source>
        <dbReference type="ARBA" id="ARBA00023002"/>
    </source>
</evidence>
<dbReference type="PROSITE" id="PS00061">
    <property type="entry name" value="ADH_SHORT"/>
    <property type="match status" value="1"/>
</dbReference>
<comment type="similarity">
    <text evidence="1">Belongs to the short-chain dehydrogenases/reductases (SDR) family.</text>
</comment>
<dbReference type="PANTHER" id="PTHR42820:SF1">
    <property type="entry name" value="SHORT-CHAIN DEHYDROGENASE_REDUCTASE FAMILY PROTEIN"/>
    <property type="match status" value="1"/>
</dbReference>
<organism evidence="3 4">
    <name type="scientific">Glutamicibacter halophytocola</name>
    <dbReference type="NCBI Taxonomy" id="1933880"/>
    <lineage>
        <taxon>Bacteria</taxon>
        <taxon>Bacillati</taxon>
        <taxon>Actinomycetota</taxon>
        <taxon>Actinomycetes</taxon>
        <taxon>Micrococcales</taxon>
        <taxon>Micrococcaceae</taxon>
        <taxon>Glutamicibacter</taxon>
    </lineage>
</organism>
<accession>A0AA94XUW1</accession>
<name>A0AA94XUW1_9MICC</name>
<dbReference type="PRINTS" id="PR00080">
    <property type="entry name" value="SDRFAMILY"/>
</dbReference>
<dbReference type="PANTHER" id="PTHR42820">
    <property type="entry name" value="SHORT-CHAIN DEHYDROGENASE REDUCTASE"/>
    <property type="match status" value="1"/>
</dbReference>
<dbReference type="InterPro" id="IPR036291">
    <property type="entry name" value="NAD(P)-bd_dom_sf"/>
</dbReference>
<dbReference type="Proteomes" id="UP001060018">
    <property type="component" value="Chromosome"/>
</dbReference>
<evidence type="ECO:0000313" key="4">
    <source>
        <dbReference type="Proteomes" id="UP001060018"/>
    </source>
</evidence>
<keyword evidence="2" id="KW-0560">Oxidoreductase</keyword>
<dbReference type="FunFam" id="3.40.50.720:FF:000084">
    <property type="entry name" value="Short-chain dehydrogenase reductase"/>
    <property type="match status" value="1"/>
</dbReference>
<dbReference type="PRINTS" id="PR00081">
    <property type="entry name" value="GDHRDH"/>
</dbReference>
<proteinExistence type="inferred from homology"/>
<dbReference type="RefSeq" id="WP_236995177.1">
    <property type="nucleotide sequence ID" value="NZ_CP012750.1"/>
</dbReference>
<dbReference type="NCBIfam" id="NF009466">
    <property type="entry name" value="PRK12826.1-2"/>
    <property type="match status" value="1"/>
</dbReference>
<dbReference type="GO" id="GO:0016491">
    <property type="term" value="F:oxidoreductase activity"/>
    <property type="evidence" value="ECO:0007669"/>
    <property type="project" value="UniProtKB-KW"/>
</dbReference>
<sequence length="261" mass="27449">MSNANIKLDLDGQRVLVTAGAAGIGLAIATAFKDLGAKVFVTDINPEAVRAAQDSGFSAAVSDVSDEEQVKNLAEQVEQQLGGLDVLVNNAGIAGPTGPIETLDAEAWKTTFDINVHGQFFCIKYLLKFLRKSECASIINLSSAAGRLGMAGRSPYSASKWAVVGLTKTLAIELGGEGIRVNAICPGAVNGPRIQAVIEAKATMLQRPVAEVSDLYHAQSSLNQLVEAEDIANMAVFLASQMAQRINGQAMAVDGNTEKLY</sequence>